<dbReference type="InterPro" id="IPR011051">
    <property type="entry name" value="RmlC_Cupin_sf"/>
</dbReference>
<dbReference type="Proteomes" id="UP000057158">
    <property type="component" value="Chromosome"/>
</dbReference>
<dbReference type="Gene3D" id="2.60.120.10">
    <property type="entry name" value="Jelly Rolls"/>
    <property type="match status" value="1"/>
</dbReference>
<evidence type="ECO:0000313" key="4">
    <source>
        <dbReference type="Proteomes" id="UP000057158"/>
    </source>
</evidence>
<keyword evidence="4" id="KW-1185">Reference proteome</keyword>
<feature type="region of interest" description="Disordered" evidence="1">
    <location>
        <begin position="1"/>
        <end position="23"/>
    </location>
</feature>
<protein>
    <recommendedName>
        <fullName evidence="2">Cupin type-2 domain-containing protein</fullName>
    </recommendedName>
</protein>
<dbReference type="CDD" id="cd02222">
    <property type="entry name" value="cupin_TM1459-like"/>
    <property type="match status" value="1"/>
</dbReference>
<sequence>MNDETDKGMSCDWIPGGEPEGTATAISGDAPGNRSVIYPFAGDFTWAGVPQERYKAEDGTWAAIARTVLIGARGESALFDLRYFEIAPGGHSSLEKHEHEHVVICIRGRGTLLIDGTLAELNFLDTAYLAPNDPHQLCNPFDEPFGFFCIVNHHRDRPRPPDEKELRALLSGAAARGIRP</sequence>
<feature type="domain" description="Cupin type-2" evidence="2">
    <location>
        <begin position="83"/>
        <end position="151"/>
    </location>
</feature>
<dbReference type="Pfam" id="PF07883">
    <property type="entry name" value="Cupin_2"/>
    <property type="match status" value="1"/>
</dbReference>
<dbReference type="RefSeq" id="WP_053549117.1">
    <property type="nucleotide sequence ID" value="NZ_CP010802.1"/>
</dbReference>
<organism evidence="3 4">
    <name type="scientific">Desulfuromonas soudanensis</name>
    <dbReference type="NCBI Taxonomy" id="1603606"/>
    <lineage>
        <taxon>Bacteria</taxon>
        <taxon>Pseudomonadati</taxon>
        <taxon>Thermodesulfobacteriota</taxon>
        <taxon>Desulfuromonadia</taxon>
        <taxon>Desulfuromonadales</taxon>
        <taxon>Desulfuromonadaceae</taxon>
        <taxon>Desulfuromonas</taxon>
    </lineage>
</organism>
<dbReference type="EMBL" id="CP010802">
    <property type="protein sequence ID" value="ALC14857.1"/>
    <property type="molecule type" value="Genomic_DNA"/>
</dbReference>
<dbReference type="SUPFAM" id="SSF51182">
    <property type="entry name" value="RmlC-like cupins"/>
    <property type="match status" value="1"/>
</dbReference>
<accession>A0A0M4DER1</accession>
<proteinExistence type="predicted"/>
<dbReference type="STRING" id="1603606.DSOUD_0056"/>
<dbReference type="AlphaFoldDB" id="A0A0M4DER1"/>
<name>A0A0M4DER1_9BACT</name>
<reference evidence="3 4" key="1">
    <citation type="submission" date="2015-07" db="EMBL/GenBank/DDBJ databases">
        <title>Isolation and Genomic Characterization of a Novel Halophilic Metal-Reducing Deltaproteobacterium from the Deep Subsurface.</title>
        <authorList>
            <person name="Badalamenti J.P."/>
            <person name="Summers Z.M."/>
            <person name="Gralnick J.A."/>
            <person name="Bond D.R."/>
        </authorList>
    </citation>
    <scope>NUCLEOTIDE SEQUENCE [LARGE SCALE GENOMIC DNA]</scope>
    <source>
        <strain evidence="3 4">WTL</strain>
    </source>
</reference>
<evidence type="ECO:0000259" key="2">
    <source>
        <dbReference type="Pfam" id="PF07883"/>
    </source>
</evidence>
<dbReference type="PATRIC" id="fig|1603606.3.peg.64"/>
<dbReference type="OrthoDB" id="9791297at2"/>
<dbReference type="KEGG" id="des:DSOUD_0056"/>
<dbReference type="InterPro" id="IPR013096">
    <property type="entry name" value="Cupin_2"/>
</dbReference>
<dbReference type="InterPro" id="IPR014710">
    <property type="entry name" value="RmlC-like_jellyroll"/>
</dbReference>
<evidence type="ECO:0000313" key="3">
    <source>
        <dbReference type="EMBL" id="ALC14857.1"/>
    </source>
</evidence>
<evidence type="ECO:0000256" key="1">
    <source>
        <dbReference type="SAM" id="MobiDB-lite"/>
    </source>
</evidence>
<gene>
    <name evidence="3" type="ORF">DSOUD_0056</name>
</gene>